<dbReference type="AlphaFoldDB" id="A0A0D2INE8"/>
<accession>A0A0D2INE8</accession>
<name>A0A0D2INE8_9EURO</name>
<feature type="region of interest" description="Disordered" evidence="1">
    <location>
        <begin position="1"/>
        <end position="27"/>
    </location>
</feature>
<evidence type="ECO:0000313" key="3">
    <source>
        <dbReference type="Proteomes" id="UP000053617"/>
    </source>
</evidence>
<reference evidence="2 3" key="1">
    <citation type="submission" date="2015-01" db="EMBL/GenBank/DDBJ databases">
        <title>The Genome Sequence of Rhinocladiella mackenzie CBS 650.93.</title>
        <authorList>
            <consortium name="The Broad Institute Genomics Platform"/>
            <person name="Cuomo C."/>
            <person name="de Hoog S."/>
            <person name="Gorbushina A."/>
            <person name="Stielow B."/>
            <person name="Teixiera M."/>
            <person name="Abouelleil A."/>
            <person name="Chapman S.B."/>
            <person name="Priest M."/>
            <person name="Young S.K."/>
            <person name="Wortman J."/>
            <person name="Nusbaum C."/>
            <person name="Birren B."/>
        </authorList>
    </citation>
    <scope>NUCLEOTIDE SEQUENCE [LARGE SCALE GENOMIC DNA]</scope>
    <source>
        <strain evidence="2 3">CBS 650.93</strain>
    </source>
</reference>
<protein>
    <submittedName>
        <fullName evidence="2">Uncharacterized protein</fullName>
    </submittedName>
</protein>
<gene>
    <name evidence="2" type="ORF">Z518_02002</name>
</gene>
<dbReference type="OrthoDB" id="4160768at2759"/>
<dbReference type="VEuPathDB" id="FungiDB:Z518_02002"/>
<dbReference type="Proteomes" id="UP000053617">
    <property type="component" value="Unassembled WGS sequence"/>
</dbReference>
<dbReference type="STRING" id="1442369.A0A0D2INE8"/>
<dbReference type="HOGENOM" id="CLU_1272876_0_0_1"/>
<evidence type="ECO:0000313" key="2">
    <source>
        <dbReference type="EMBL" id="KIX07349.1"/>
    </source>
</evidence>
<keyword evidence="3" id="KW-1185">Reference proteome</keyword>
<organism evidence="2 3">
    <name type="scientific">Rhinocladiella mackenziei CBS 650.93</name>
    <dbReference type="NCBI Taxonomy" id="1442369"/>
    <lineage>
        <taxon>Eukaryota</taxon>
        <taxon>Fungi</taxon>
        <taxon>Dikarya</taxon>
        <taxon>Ascomycota</taxon>
        <taxon>Pezizomycotina</taxon>
        <taxon>Eurotiomycetes</taxon>
        <taxon>Chaetothyriomycetidae</taxon>
        <taxon>Chaetothyriales</taxon>
        <taxon>Herpotrichiellaceae</taxon>
        <taxon>Rhinocladiella</taxon>
    </lineage>
</organism>
<dbReference type="RefSeq" id="XP_013274485.1">
    <property type="nucleotide sequence ID" value="XM_013419031.1"/>
</dbReference>
<sequence length="217" mass="23911">MGRLAFGSTPRSPVAPGRSPNLNDLGTLSMDSQLGVATTESVQNDMMDACFDGDFPTDPFINLMGNSITPNQDQWLAQIEQGAVHERPSSPVDEEVIRAYEKMAGVCAHVEPWHLYDSTTTLHYIVARVKGFITDIATRNATPFLHRYLYRDHTPPCILSCFATSVLYANRTEANTAVVMRALHSSVREFVDAEIGRVVAMPAEKLARTQALDHSST</sequence>
<proteinExistence type="predicted"/>
<evidence type="ECO:0000256" key="1">
    <source>
        <dbReference type="SAM" id="MobiDB-lite"/>
    </source>
</evidence>
<dbReference type="EMBL" id="KN847476">
    <property type="protein sequence ID" value="KIX07349.1"/>
    <property type="molecule type" value="Genomic_DNA"/>
</dbReference>
<dbReference type="GeneID" id="25290073"/>